<comment type="subunit">
    <text evidence="5">Homodimer. Homodimerization may be required to stabilize the binding of ScpA to the Smc head domains. Component of a cohesin-like complex composed of ScpA, ScpB and the Smc homodimer, in which ScpA and ScpB bind to the head domain of Smc. The presence of the three proteins is required for the association of the complex with DNA.</text>
</comment>
<dbReference type="Pfam" id="PF04079">
    <property type="entry name" value="SMC_ScpB"/>
    <property type="match status" value="1"/>
</dbReference>
<evidence type="ECO:0000313" key="7">
    <source>
        <dbReference type="EMBL" id="NYS48643.1"/>
    </source>
</evidence>
<gene>
    <name evidence="5" type="primary">scpB</name>
    <name evidence="6" type="ORF">E5983_02205</name>
    <name evidence="7" type="ORF">HZY93_01425</name>
</gene>
<dbReference type="PIRSF" id="PIRSF019345">
    <property type="entry name" value="ScpB"/>
    <property type="match status" value="1"/>
</dbReference>
<dbReference type="AlphaFoldDB" id="A0A7X3KBD7"/>
<evidence type="ECO:0000256" key="4">
    <source>
        <dbReference type="ARBA" id="ARBA00023306"/>
    </source>
</evidence>
<evidence type="ECO:0000313" key="8">
    <source>
        <dbReference type="Proteomes" id="UP000461595"/>
    </source>
</evidence>
<evidence type="ECO:0000256" key="1">
    <source>
        <dbReference type="ARBA" id="ARBA00022490"/>
    </source>
</evidence>
<protein>
    <recommendedName>
        <fullName evidence="5">Segregation and condensation protein B</fullName>
    </recommendedName>
</protein>
<dbReference type="RefSeq" id="WP_160332290.1">
    <property type="nucleotide sequence ID" value="NZ_CP128228.1"/>
</dbReference>
<dbReference type="NCBIfam" id="TIGR00281">
    <property type="entry name" value="SMC-Scp complex subunit ScpB"/>
    <property type="match status" value="1"/>
</dbReference>
<sequence length="187" mass="20732">MSQLAALEALLFTAGEDGLDRLHLSSMLNVAPTQLESLLQTLGQAYNQNPDSSLTVIETKGNLRLVTKPAYASLLEAYAQTPMQQSLSRASLEVLSIIAYRQPITRIEIDAIRGVNSSGALAKLQGFGLIKEVGKKETLGRPNLYGTTDYFLDYMGMNHLEDLPQVQVEEEDQEELSLFRIEEENEN</sequence>
<dbReference type="Proteomes" id="UP000461595">
    <property type="component" value="Unassembled WGS sequence"/>
</dbReference>
<accession>A0A7X3KBD7</accession>
<reference evidence="7 9" key="2">
    <citation type="submission" date="2020-07" db="EMBL/GenBank/DDBJ databases">
        <title>MOT database genomes.</title>
        <authorList>
            <person name="Joseph S."/>
            <person name="Aduse-Opoku J."/>
            <person name="Hashim A."/>
            <person name="Wade W."/>
            <person name="Curtis M."/>
        </authorList>
    </citation>
    <scope>NUCLEOTIDE SEQUENCE [LARGE SCALE GENOMIC DNA]</scope>
    <source>
        <strain evidence="7 9">CCW311</strain>
    </source>
</reference>
<dbReference type="Gene3D" id="1.10.10.10">
    <property type="entry name" value="Winged helix-like DNA-binding domain superfamily/Winged helix DNA-binding domain"/>
    <property type="match status" value="2"/>
</dbReference>
<dbReference type="SUPFAM" id="SSF46785">
    <property type="entry name" value="Winged helix' DNA-binding domain"/>
    <property type="match status" value="2"/>
</dbReference>
<dbReference type="OrthoDB" id="9806226at2"/>
<dbReference type="InterPro" id="IPR005234">
    <property type="entry name" value="ScpB_csome_segregation"/>
</dbReference>
<dbReference type="PANTHER" id="PTHR34298:SF2">
    <property type="entry name" value="SEGREGATION AND CONDENSATION PROTEIN B"/>
    <property type="match status" value="1"/>
</dbReference>
<dbReference type="Proteomes" id="UP000563349">
    <property type="component" value="Unassembled WGS sequence"/>
</dbReference>
<comment type="function">
    <text evidence="5">Participates in chromosomal partition during cell division. May act via the formation of a condensin-like complex containing Smc and ScpA that pull DNA away from mid-cell into both cell halves.</text>
</comment>
<comment type="caution">
    <text evidence="6">The sequence shown here is derived from an EMBL/GenBank/DDBJ whole genome shotgun (WGS) entry which is preliminary data.</text>
</comment>
<dbReference type="GO" id="GO:0051304">
    <property type="term" value="P:chromosome separation"/>
    <property type="evidence" value="ECO:0007669"/>
    <property type="project" value="InterPro"/>
</dbReference>
<dbReference type="InterPro" id="IPR036388">
    <property type="entry name" value="WH-like_DNA-bd_sf"/>
</dbReference>
<name>A0A7X3KBD7_9STRE</name>
<dbReference type="HAMAP" id="MF_01804">
    <property type="entry name" value="ScpB"/>
    <property type="match status" value="1"/>
</dbReference>
<keyword evidence="9" id="KW-1185">Reference proteome</keyword>
<organism evidence="6 8">
    <name type="scientific">Streptococcus danieliae</name>
    <dbReference type="NCBI Taxonomy" id="747656"/>
    <lineage>
        <taxon>Bacteria</taxon>
        <taxon>Bacillati</taxon>
        <taxon>Bacillota</taxon>
        <taxon>Bacilli</taxon>
        <taxon>Lactobacillales</taxon>
        <taxon>Streptococcaceae</taxon>
        <taxon>Streptococcus</taxon>
    </lineage>
</organism>
<evidence type="ECO:0000313" key="6">
    <source>
        <dbReference type="EMBL" id="MVX58465.1"/>
    </source>
</evidence>
<dbReference type="EMBL" id="WSRS01000011">
    <property type="protein sequence ID" value="MVX58465.1"/>
    <property type="molecule type" value="Genomic_DNA"/>
</dbReference>
<comment type="similarity">
    <text evidence="5">Belongs to the ScpB family.</text>
</comment>
<evidence type="ECO:0000313" key="9">
    <source>
        <dbReference type="Proteomes" id="UP000563349"/>
    </source>
</evidence>
<keyword evidence="3 5" id="KW-0159">Chromosome partition</keyword>
<dbReference type="EMBL" id="JACBYG010000010">
    <property type="protein sequence ID" value="NYS48643.1"/>
    <property type="molecule type" value="Genomic_DNA"/>
</dbReference>
<dbReference type="PANTHER" id="PTHR34298">
    <property type="entry name" value="SEGREGATION AND CONDENSATION PROTEIN B"/>
    <property type="match status" value="1"/>
</dbReference>
<keyword evidence="2 5" id="KW-0132">Cell division</keyword>
<evidence type="ECO:0000256" key="3">
    <source>
        <dbReference type="ARBA" id="ARBA00022829"/>
    </source>
</evidence>
<keyword evidence="4 5" id="KW-0131">Cell cycle</keyword>
<dbReference type="GO" id="GO:0006260">
    <property type="term" value="P:DNA replication"/>
    <property type="evidence" value="ECO:0007669"/>
    <property type="project" value="UniProtKB-UniRule"/>
</dbReference>
<evidence type="ECO:0000256" key="5">
    <source>
        <dbReference type="HAMAP-Rule" id="MF_01804"/>
    </source>
</evidence>
<dbReference type="GO" id="GO:0005737">
    <property type="term" value="C:cytoplasm"/>
    <property type="evidence" value="ECO:0007669"/>
    <property type="project" value="UniProtKB-SubCell"/>
</dbReference>
<proteinExistence type="inferred from homology"/>
<reference evidence="6 8" key="1">
    <citation type="submission" date="2019-12" db="EMBL/GenBank/DDBJ databases">
        <title>Microbes associate with the intestines of laboratory mice.</title>
        <authorList>
            <person name="Navarre W."/>
            <person name="Wong E."/>
        </authorList>
    </citation>
    <scope>NUCLEOTIDE SEQUENCE [LARGE SCALE GENOMIC DNA]</scope>
    <source>
        <strain evidence="6 8">NM51_B2-22</strain>
    </source>
</reference>
<dbReference type="GO" id="GO:0051301">
    <property type="term" value="P:cell division"/>
    <property type="evidence" value="ECO:0007669"/>
    <property type="project" value="UniProtKB-KW"/>
</dbReference>
<evidence type="ECO:0000256" key="2">
    <source>
        <dbReference type="ARBA" id="ARBA00022618"/>
    </source>
</evidence>
<comment type="subcellular location">
    <subcellularLocation>
        <location evidence="5">Cytoplasm</location>
    </subcellularLocation>
    <text evidence="5">Associated with two foci at the outer edges of the nucleoid region in young cells, and at four foci within both cell halves in older cells.</text>
</comment>
<dbReference type="InterPro" id="IPR036390">
    <property type="entry name" value="WH_DNA-bd_sf"/>
</dbReference>
<keyword evidence="1 5" id="KW-0963">Cytoplasm</keyword>